<feature type="transmembrane region" description="Helical" evidence="1">
    <location>
        <begin position="173"/>
        <end position="194"/>
    </location>
</feature>
<evidence type="ECO:0000313" key="3">
    <source>
        <dbReference type="EMBL" id="SFP74472.1"/>
    </source>
</evidence>
<dbReference type="Gene3D" id="1.20.1250.20">
    <property type="entry name" value="MFS general substrate transporter like domains"/>
    <property type="match status" value="1"/>
</dbReference>
<feature type="transmembrane region" description="Helical" evidence="1">
    <location>
        <begin position="48"/>
        <end position="73"/>
    </location>
</feature>
<dbReference type="SUPFAM" id="SSF103473">
    <property type="entry name" value="MFS general substrate transporter"/>
    <property type="match status" value="1"/>
</dbReference>
<dbReference type="GO" id="GO:0005886">
    <property type="term" value="C:plasma membrane"/>
    <property type="evidence" value="ECO:0007669"/>
    <property type="project" value="TreeGrafter"/>
</dbReference>
<feature type="transmembrane region" description="Helical" evidence="1">
    <location>
        <begin position="80"/>
        <end position="99"/>
    </location>
</feature>
<dbReference type="InterPro" id="IPR020846">
    <property type="entry name" value="MFS_dom"/>
</dbReference>
<keyword evidence="1" id="KW-0472">Membrane</keyword>
<name>A0A1I5SUM1_9EURY</name>
<feature type="transmembrane region" description="Helical" evidence="1">
    <location>
        <begin position="389"/>
        <end position="412"/>
    </location>
</feature>
<feature type="transmembrane region" description="Helical" evidence="1">
    <location>
        <begin position="233"/>
        <end position="258"/>
    </location>
</feature>
<protein>
    <submittedName>
        <fullName evidence="3">Predicted arabinose efflux permease, MFS family</fullName>
    </submittedName>
</protein>
<dbReference type="OrthoDB" id="117970at2157"/>
<reference evidence="4" key="1">
    <citation type="submission" date="2016-10" db="EMBL/GenBank/DDBJ databases">
        <authorList>
            <person name="Varghese N."/>
            <person name="Submissions S."/>
        </authorList>
    </citation>
    <scope>NUCLEOTIDE SEQUENCE [LARGE SCALE GENOMIC DNA]</scope>
    <source>
        <strain evidence="4">CGMCC 1.10329</strain>
    </source>
</reference>
<dbReference type="GO" id="GO:0022857">
    <property type="term" value="F:transmembrane transporter activity"/>
    <property type="evidence" value="ECO:0007669"/>
    <property type="project" value="InterPro"/>
</dbReference>
<gene>
    <name evidence="3" type="ORF">SAMN05216277_10721</name>
</gene>
<organism evidence="3 4">
    <name type="scientific">Halolamina pelagica</name>
    <dbReference type="NCBI Taxonomy" id="699431"/>
    <lineage>
        <taxon>Archaea</taxon>
        <taxon>Methanobacteriati</taxon>
        <taxon>Methanobacteriota</taxon>
        <taxon>Stenosarchaea group</taxon>
        <taxon>Halobacteria</taxon>
        <taxon>Halobacteriales</taxon>
        <taxon>Haloferacaceae</taxon>
    </lineage>
</organism>
<proteinExistence type="predicted"/>
<feature type="transmembrane region" description="Helical" evidence="1">
    <location>
        <begin position="12"/>
        <end position="36"/>
    </location>
</feature>
<feature type="transmembrane region" description="Helical" evidence="1">
    <location>
        <begin position="310"/>
        <end position="334"/>
    </location>
</feature>
<evidence type="ECO:0000256" key="1">
    <source>
        <dbReference type="SAM" id="Phobius"/>
    </source>
</evidence>
<dbReference type="InterPro" id="IPR036259">
    <property type="entry name" value="MFS_trans_sf"/>
</dbReference>
<feature type="domain" description="Major facilitator superfamily (MFS) profile" evidence="2">
    <location>
        <begin position="14"/>
        <end position="413"/>
    </location>
</feature>
<feature type="transmembrane region" description="Helical" evidence="1">
    <location>
        <begin position="140"/>
        <end position="161"/>
    </location>
</feature>
<dbReference type="PANTHER" id="PTHR43129">
    <property type="entry name" value="FOSMIDOMYCIN RESISTANCE PROTEIN"/>
    <property type="match status" value="1"/>
</dbReference>
<feature type="transmembrane region" description="Helical" evidence="1">
    <location>
        <begin position="355"/>
        <end position="377"/>
    </location>
</feature>
<evidence type="ECO:0000313" key="4">
    <source>
        <dbReference type="Proteomes" id="UP000183769"/>
    </source>
</evidence>
<keyword evidence="1" id="KW-1133">Transmembrane helix</keyword>
<dbReference type="PROSITE" id="PS50850">
    <property type="entry name" value="MFS"/>
    <property type="match status" value="1"/>
</dbReference>
<dbReference type="EMBL" id="FOXI01000007">
    <property type="protein sequence ID" value="SFP74472.1"/>
    <property type="molecule type" value="Genomic_DNA"/>
</dbReference>
<keyword evidence="4" id="KW-1185">Reference proteome</keyword>
<feature type="transmembrane region" description="Helical" evidence="1">
    <location>
        <begin position="270"/>
        <end position="290"/>
    </location>
</feature>
<dbReference type="Proteomes" id="UP000183769">
    <property type="component" value="Unassembled WGS sequence"/>
</dbReference>
<dbReference type="RefSeq" id="WP_074878421.1">
    <property type="nucleotide sequence ID" value="NZ_FOXI01000007.1"/>
</dbReference>
<accession>A0A1I5SUM1</accession>
<keyword evidence="1" id="KW-0812">Transmembrane</keyword>
<dbReference type="InterPro" id="IPR011701">
    <property type="entry name" value="MFS"/>
</dbReference>
<sequence length="413" mass="41309">MATRVRDASKETATVVGLVSGSQYVNHAYLVLFPPILGTLSTEFDVSLAMLGVAIGVQGAVNTVFQLPFGWLADARDRTIAFALSSVAGALGVLAVAVAPNFPMLVLGQALVGVGVGGHHPAHYPLLSDATPDGLRGRAFSVYGVGGALGFATPPVTFNLFTGAGLTWRHAVGAIGALGLVYAIVATVLLRFIVADDVTGPNVGAEAADADADEPLRDRAVAALRALANSPGILGLTLLALLTSTASWGVNTYAVVFLDRVYDVAPDTANLALTGLFVVGAVAIVLGGDLTDRIAPGPVMVASFAAVTGFVALLASGFVPAIVAVGALLGVGAARSLAGPARDGLTDRLSAEDTVGTNFAVVSVGVMLGSAIAPPAFGYIVDVTGPSAAFGAIGVVALAGTLVTGWLATVVAE</sequence>
<dbReference type="AlphaFoldDB" id="A0A1I5SUM1"/>
<dbReference type="PANTHER" id="PTHR43129:SF1">
    <property type="entry name" value="FOSMIDOMYCIN RESISTANCE PROTEIN"/>
    <property type="match status" value="1"/>
</dbReference>
<dbReference type="Pfam" id="PF07690">
    <property type="entry name" value="MFS_1"/>
    <property type="match status" value="1"/>
</dbReference>
<evidence type="ECO:0000259" key="2">
    <source>
        <dbReference type="PROSITE" id="PS50850"/>
    </source>
</evidence>